<dbReference type="EC" id="3.1.26.5" evidence="7 8"/>
<evidence type="ECO:0000256" key="1">
    <source>
        <dbReference type="ARBA" id="ARBA00002663"/>
    </source>
</evidence>
<dbReference type="EMBL" id="CAADHO010000002">
    <property type="protein sequence ID" value="VFQ43792.1"/>
    <property type="molecule type" value="Genomic_DNA"/>
</dbReference>
<dbReference type="GO" id="GO:0001682">
    <property type="term" value="P:tRNA 5'-leader removal"/>
    <property type="evidence" value="ECO:0007669"/>
    <property type="project" value="UniProtKB-UniRule"/>
</dbReference>
<keyword evidence="3 7" id="KW-0540">Nuclease</keyword>
<accession>A0A4U8YQ04</accession>
<reference evidence="9 10" key="1">
    <citation type="submission" date="2019-03" db="EMBL/GenBank/DDBJ databases">
        <authorList>
            <person name="Nijsse B."/>
        </authorList>
    </citation>
    <scope>NUCLEOTIDE SEQUENCE [LARGE SCALE GENOMIC DNA]</scope>
    <source>
        <strain evidence="9">Desulfoluna butyratoxydans MSL71</strain>
    </source>
</reference>
<keyword evidence="5 7" id="KW-0378">Hydrolase</keyword>
<comment type="subunit">
    <text evidence="7">Consists of a catalytic RNA component (M1 or rnpB) and a protein subunit.</text>
</comment>
<dbReference type="Pfam" id="PF00825">
    <property type="entry name" value="Ribonuclease_P"/>
    <property type="match status" value="1"/>
</dbReference>
<name>A0A4U8YQ04_9BACT</name>
<dbReference type="AlphaFoldDB" id="A0A4U8YQ04"/>
<dbReference type="GO" id="GO:0000049">
    <property type="term" value="F:tRNA binding"/>
    <property type="evidence" value="ECO:0007669"/>
    <property type="project" value="UniProtKB-UniRule"/>
</dbReference>
<dbReference type="PANTHER" id="PTHR33992">
    <property type="entry name" value="RIBONUCLEASE P PROTEIN COMPONENT"/>
    <property type="match status" value="1"/>
</dbReference>
<evidence type="ECO:0000313" key="9">
    <source>
        <dbReference type="EMBL" id="VFQ43792.1"/>
    </source>
</evidence>
<evidence type="ECO:0000256" key="4">
    <source>
        <dbReference type="ARBA" id="ARBA00022759"/>
    </source>
</evidence>
<dbReference type="InterPro" id="IPR020568">
    <property type="entry name" value="Ribosomal_Su5_D2-typ_SF"/>
</dbReference>
<evidence type="ECO:0000256" key="3">
    <source>
        <dbReference type="ARBA" id="ARBA00022722"/>
    </source>
</evidence>
<dbReference type="InterPro" id="IPR014721">
    <property type="entry name" value="Ribsml_uS5_D2-typ_fold_subgr"/>
</dbReference>
<evidence type="ECO:0000256" key="7">
    <source>
        <dbReference type="HAMAP-Rule" id="MF_00227"/>
    </source>
</evidence>
<keyword evidence="2 7" id="KW-0819">tRNA processing</keyword>
<keyword evidence="6 7" id="KW-0694">RNA-binding</keyword>
<comment type="catalytic activity">
    <reaction evidence="7">
        <text>Endonucleolytic cleavage of RNA, removing 5'-extranucleotides from tRNA precursor.</text>
        <dbReference type="EC" id="3.1.26.5"/>
    </reaction>
</comment>
<dbReference type="Gene3D" id="3.30.230.10">
    <property type="match status" value="1"/>
</dbReference>
<evidence type="ECO:0000256" key="6">
    <source>
        <dbReference type="ARBA" id="ARBA00022884"/>
    </source>
</evidence>
<dbReference type="Proteomes" id="UP000507962">
    <property type="component" value="Unassembled WGS sequence"/>
</dbReference>
<dbReference type="GO" id="GO:0042781">
    <property type="term" value="F:3'-tRNA processing endoribonuclease activity"/>
    <property type="evidence" value="ECO:0007669"/>
    <property type="project" value="TreeGrafter"/>
</dbReference>
<evidence type="ECO:0000256" key="2">
    <source>
        <dbReference type="ARBA" id="ARBA00022694"/>
    </source>
</evidence>
<dbReference type="RefSeq" id="WP_180138225.1">
    <property type="nucleotide sequence ID" value="NZ_CAADHO010000002.1"/>
</dbReference>
<evidence type="ECO:0000256" key="8">
    <source>
        <dbReference type="NCBIfam" id="TIGR00188"/>
    </source>
</evidence>
<organism evidence="9 10">
    <name type="scientific">Desulfoluna butyratoxydans</name>
    <dbReference type="NCBI Taxonomy" id="231438"/>
    <lineage>
        <taxon>Bacteria</taxon>
        <taxon>Pseudomonadati</taxon>
        <taxon>Thermodesulfobacteriota</taxon>
        <taxon>Desulfobacteria</taxon>
        <taxon>Desulfobacterales</taxon>
        <taxon>Desulfolunaceae</taxon>
        <taxon>Desulfoluna</taxon>
    </lineage>
</organism>
<dbReference type="PROSITE" id="PS00648">
    <property type="entry name" value="RIBONUCLEASE_P"/>
    <property type="match status" value="1"/>
</dbReference>
<dbReference type="HAMAP" id="MF_00227">
    <property type="entry name" value="RNase_P"/>
    <property type="match status" value="1"/>
</dbReference>
<comment type="similarity">
    <text evidence="7">Belongs to the RnpA family.</text>
</comment>
<evidence type="ECO:0000313" key="10">
    <source>
        <dbReference type="Proteomes" id="UP000507962"/>
    </source>
</evidence>
<dbReference type="InterPro" id="IPR020539">
    <property type="entry name" value="RNase_P_CS"/>
</dbReference>
<comment type="function">
    <text evidence="1 7">RNaseP catalyzes the removal of the 5'-leader sequence from pre-tRNA to produce the mature 5'-terminus. It can also cleave other RNA substrates such as 4.5S RNA. The protein component plays an auxiliary but essential role in vivo by binding to the 5'-leader sequence and broadening the substrate specificity of the ribozyme.</text>
</comment>
<dbReference type="InterPro" id="IPR000100">
    <property type="entry name" value="RNase_P"/>
</dbReference>
<proteinExistence type="inferred from homology"/>
<dbReference type="NCBIfam" id="TIGR00188">
    <property type="entry name" value="rnpA"/>
    <property type="match status" value="1"/>
</dbReference>
<keyword evidence="4 7" id="KW-0255">Endonuclease</keyword>
<gene>
    <name evidence="7" type="primary">rnpA</name>
    <name evidence="9" type="ORF">MSL71_14330</name>
</gene>
<dbReference type="SUPFAM" id="SSF54211">
    <property type="entry name" value="Ribosomal protein S5 domain 2-like"/>
    <property type="match status" value="1"/>
</dbReference>
<dbReference type="PANTHER" id="PTHR33992:SF1">
    <property type="entry name" value="RIBONUCLEASE P PROTEIN COMPONENT"/>
    <property type="match status" value="1"/>
</dbReference>
<protein>
    <recommendedName>
        <fullName evidence="7 8">Ribonuclease P protein component</fullName>
        <shortName evidence="7">RNase P protein</shortName>
        <shortName evidence="7">RNaseP protein</shortName>
        <ecNumber evidence="7 8">3.1.26.5</ecNumber>
    </recommendedName>
    <alternativeName>
        <fullName evidence="7">Protein C5</fullName>
    </alternativeName>
</protein>
<dbReference type="GO" id="GO:0004526">
    <property type="term" value="F:ribonuclease P activity"/>
    <property type="evidence" value="ECO:0007669"/>
    <property type="project" value="UniProtKB-UniRule"/>
</dbReference>
<keyword evidence="10" id="KW-1185">Reference proteome</keyword>
<evidence type="ECO:0000256" key="5">
    <source>
        <dbReference type="ARBA" id="ARBA00022801"/>
    </source>
</evidence>
<dbReference type="GO" id="GO:0030677">
    <property type="term" value="C:ribonuclease P complex"/>
    <property type="evidence" value="ECO:0007669"/>
    <property type="project" value="TreeGrafter"/>
</dbReference>
<sequence>MRANAFTKELRILKRHQFQELYRKGAAVHNRHFVANILENNLQTSRIGITVSKKVGGAVTRNRIKRIVREYFRKNGRHFFENRDIQLIAKRTAAQLSNKETLLSLEHIFQKIKASTES</sequence>